<gene>
    <name evidence="1" type="ORF">OBE_11873</name>
</gene>
<comment type="caution">
    <text evidence="1">The sequence shown here is derived from an EMBL/GenBank/DDBJ whole genome shotgun (WGS) entry which is preliminary data.</text>
</comment>
<protein>
    <submittedName>
        <fullName evidence="1">Uncharacterized protein</fullName>
    </submittedName>
</protein>
<name>K1SLW3_9ZZZZ</name>
<proteinExistence type="predicted"/>
<dbReference type="AlphaFoldDB" id="K1SLW3"/>
<dbReference type="EMBL" id="AJWZ01008189">
    <property type="protein sequence ID" value="EKC54820.1"/>
    <property type="molecule type" value="Genomic_DNA"/>
</dbReference>
<organism evidence="1">
    <name type="scientific">human gut metagenome</name>
    <dbReference type="NCBI Taxonomy" id="408170"/>
    <lineage>
        <taxon>unclassified sequences</taxon>
        <taxon>metagenomes</taxon>
        <taxon>organismal metagenomes</taxon>
    </lineage>
</organism>
<reference evidence="1" key="1">
    <citation type="journal article" date="2013" name="Environ. Microbiol.">
        <title>Microbiota from the distal guts of lean and obese adolescents exhibit partial functional redundancy besides clear differences in community structure.</title>
        <authorList>
            <person name="Ferrer M."/>
            <person name="Ruiz A."/>
            <person name="Lanza F."/>
            <person name="Haange S.B."/>
            <person name="Oberbach A."/>
            <person name="Till H."/>
            <person name="Bargiela R."/>
            <person name="Campoy C."/>
            <person name="Segura M.T."/>
            <person name="Richter M."/>
            <person name="von Bergen M."/>
            <person name="Seifert J."/>
            <person name="Suarez A."/>
        </authorList>
    </citation>
    <scope>NUCLEOTIDE SEQUENCE</scope>
</reference>
<evidence type="ECO:0000313" key="1">
    <source>
        <dbReference type="EMBL" id="EKC54820.1"/>
    </source>
</evidence>
<sequence>MSEESFMLSKDGEPGLNYLCKGYYQFFDHVAPYMDFMKKEYLAERAPANVMEWARERRNK</sequence>
<accession>K1SLW3</accession>